<dbReference type="OrthoDB" id="9800416at2"/>
<dbReference type="PROSITE" id="PS50850">
    <property type="entry name" value="MFS"/>
    <property type="match status" value="1"/>
</dbReference>
<dbReference type="RefSeq" id="WP_101249054.1">
    <property type="nucleotide sequence ID" value="NZ_PIUM01000002.1"/>
</dbReference>
<organism evidence="10 11">
    <name type="scientific">Telmatospirillum siberiense</name>
    <dbReference type="NCBI Taxonomy" id="382514"/>
    <lineage>
        <taxon>Bacteria</taxon>
        <taxon>Pseudomonadati</taxon>
        <taxon>Pseudomonadota</taxon>
        <taxon>Alphaproteobacteria</taxon>
        <taxon>Rhodospirillales</taxon>
        <taxon>Rhodospirillaceae</taxon>
        <taxon>Telmatospirillum</taxon>
    </lineage>
</organism>
<dbReference type="InterPro" id="IPR004812">
    <property type="entry name" value="Efflux_drug-R_Bcr/CmlA"/>
</dbReference>
<evidence type="ECO:0000313" key="11">
    <source>
        <dbReference type="Proteomes" id="UP000233293"/>
    </source>
</evidence>
<feature type="transmembrane region" description="Helical" evidence="8">
    <location>
        <begin position="55"/>
        <end position="75"/>
    </location>
</feature>
<dbReference type="GO" id="GO:0042910">
    <property type="term" value="F:xenobiotic transmembrane transporter activity"/>
    <property type="evidence" value="ECO:0007669"/>
    <property type="project" value="InterPro"/>
</dbReference>
<dbReference type="FunFam" id="1.20.1720.10:FF:000005">
    <property type="entry name" value="Bcr/CflA family efflux transporter"/>
    <property type="match status" value="1"/>
</dbReference>
<feature type="transmembrane region" description="Helical" evidence="8">
    <location>
        <begin position="349"/>
        <end position="369"/>
    </location>
</feature>
<dbReference type="NCBIfam" id="TIGR00710">
    <property type="entry name" value="efflux_Bcr_CflA"/>
    <property type="match status" value="1"/>
</dbReference>
<dbReference type="AlphaFoldDB" id="A0A2N3Q0B1"/>
<evidence type="ECO:0000256" key="4">
    <source>
        <dbReference type="ARBA" id="ARBA00022475"/>
    </source>
</evidence>
<dbReference type="InterPro" id="IPR011701">
    <property type="entry name" value="MFS"/>
</dbReference>
<evidence type="ECO:0000259" key="9">
    <source>
        <dbReference type="PROSITE" id="PS50850"/>
    </source>
</evidence>
<comment type="similarity">
    <text evidence="2 8">Belongs to the major facilitator superfamily. Bcr/CmlA family.</text>
</comment>
<name>A0A2N3Q0B1_9PROT</name>
<feature type="transmembrane region" description="Helical" evidence="8">
    <location>
        <begin position="257"/>
        <end position="274"/>
    </location>
</feature>
<dbReference type="Proteomes" id="UP000233293">
    <property type="component" value="Unassembled WGS sequence"/>
</dbReference>
<comment type="caution">
    <text evidence="10">The sequence shown here is derived from an EMBL/GenBank/DDBJ whole genome shotgun (WGS) entry which is preliminary data.</text>
</comment>
<keyword evidence="6 8" id="KW-1133">Transmembrane helix</keyword>
<dbReference type="EMBL" id="PIUM01000002">
    <property type="protein sequence ID" value="PKU26093.1"/>
    <property type="molecule type" value="Genomic_DNA"/>
</dbReference>
<comment type="subcellular location">
    <subcellularLocation>
        <location evidence="8">Cell inner membrane</location>
        <topology evidence="8">Multi-pass membrane protein</topology>
    </subcellularLocation>
    <subcellularLocation>
        <location evidence="1">Cell membrane</location>
        <topology evidence="1">Multi-pass membrane protein</topology>
    </subcellularLocation>
</comment>
<keyword evidence="4" id="KW-1003">Cell membrane</keyword>
<dbReference type="InterPro" id="IPR036259">
    <property type="entry name" value="MFS_trans_sf"/>
</dbReference>
<comment type="caution">
    <text evidence="8">Lacks conserved residue(s) required for the propagation of feature annotation.</text>
</comment>
<protein>
    <recommendedName>
        <fullName evidence="8">Bcr/CflA family efflux transporter</fullName>
    </recommendedName>
</protein>
<dbReference type="Pfam" id="PF07690">
    <property type="entry name" value="MFS_1"/>
    <property type="match status" value="1"/>
</dbReference>
<keyword evidence="3 8" id="KW-0813">Transport</keyword>
<dbReference type="GO" id="GO:0005886">
    <property type="term" value="C:plasma membrane"/>
    <property type="evidence" value="ECO:0007669"/>
    <property type="project" value="UniProtKB-SubCell"/>
</dbReference>
<dbReference type="SUPFAM" id="SSF103473">
    <property type="entry name" value="MFS general substrate transporter"/>
    <property type="match status" value="1"/>
</dbReference>
<feature type="transmembrane region" description="Helical" evidence="8">
    <location>
        <begin position="108"/>
        <end position="129"/>
    </location>
</feature>
<dbReference type="PANTHER" id="PTHR23502:SF132">
    <property type="entry name" value="POLYAMINE TRANSPORTER 2-RELATED"/>
    <property type="match status" value="1"/>
</dbReference>
<evidence type="ECO:0000256" key="6">
    <source>
        <dbReference type="ARBA" id="ARBA00022989"/>
    </source>
</evidence>
<keyword evidence="5 8" id="KW-0812">Transmembrane</keyword>
<accession>A0A2N3Q0B1</accession>
<evidence type="ECO:0000256" key="8">
    <source>
        <dbReference type="RuleBase" id="RU365088"/>
    </source>
</evidence>
<keyword evidence="11" id="KW-1185">Reference proteome</keyword>
<feature type="transmembrane region" description="Helical" evidence="8">
    <location>
        <begin position="141"/>
        <end position="165"/>
    </location>
</feature>
<dbReference type="CDD" id="cd17320">
    <property type="entry name" value="MFS_MdfA_MDR_like"/>
    <property type="match status" value="1"/>
</dbReference>
<evidence type="ECO:0000313" key="10">
    <source>
        <dbReference type="EMBL" id="PKU26093.1"/>
    </source>
</evidence>
<gene>
    <name evidence="10" type="ORF">CWS72_02885</name>
</gene>
<evidence type="ECO:0000256" key="3">
    <source>
        <dbReference type="ARBA" id="ARBA00022448"/>
    </source>
</evidence>
<feature type="transmembrane region" description="Helical" evidence="8">
    <location>
        <begin position="311"/>
        <end position="337"/>
    </location>
</feature>
<dbReference type="GO" id="GO:1990961">
    <property type="term" value="P:xenobiotic detoxification by transmembrane export across the plasma membrane"/>
    <property type="evidence" value="ECO:0007669"/>
    <property type="project" value="InterPro"/>
</dbReference>
<proteinExistence type="inferred from homology"/>
<feature type="domain" description="Major facilitator superfamily (MFS) profile" evidence="9">
    <location>
        <begin position="17"/>
        <end position="402"/>
    </location>
</feature>
<feature type="transmembrane region" description="Helical" evidence="8">
    <location>
        <begin position="221"/>
        <end position="245"/>
    </location>
</feature>
<evidence type="ECO:0000256" key="2">
    <source>
        <dbReference type="ARBA" id="ARBA00006236"/>
    </source>
</evidence>
<evidence type="ECO:0000256" key="1">
    <source>
        <dbReference type="ARBA" id="ARBA00004651"/>
    </source>
</evidence>
<feature type="transmembrane region" description="Helical" evidence="8">
    <location>
        <begin position="375"/>
        <end position="394"/>
    </location>
</feature>
<dbReference type="Gene3D" id="1.20.1720.10">
    <property type="entry name" value="Multidrug resistance protein D"/>
    <property type="match status" value="1"/>
</dbReference>
<keyword evidence="8" id="KW-0997">Cell inner membrane</keyword>
<dbReference type="InterPro" id="IPR020846">
    <property type="entry name" value="MFS_dom"/>
</dbReference>
<sequence>MTMSEPAARPDVSSTRLTIVLGALTAFAPFSTDMYLASFSSIAESLHTGLGEVQFTLSVFFFGLALGQLFYGPLIDRFGRRIPLLAGIALYIVASLLIVVAPDITTFTVLRLLQALGGCTGMIISRAIVRDLFDERGSARILSSMMVVQGLGPIIAPICGGYLLTLVDWRGVFVFLVLFGVCCFLAVMRHIPETLPAGRRYRTSLPRLLIVFCELLSDRRFIVPTVAGGFGLATLFAFISGSPFVFMELHGASRQQYGWLFGLCAFCMVAAARLSGMLLRRFQPRAVLFAALAAETAFAIVLASLSRTPSLPVLMIPLCLCMATIPLIGATSTAVAMSACGNQAGSASSLVGVMQFGLASLASALVGLFHNGTAFPMTVVILGCSLGGFALLVVGRRGRPVL</sequence>
<feature type="transmembrane region" description="Helical" evidence="8">
    <location>
        <begin position="171"/>
        <end position="191"/>
    </location>
</feature>
<evidence type="ECO:0000256" key="7">
    <source>
        <dbReference type="ARBA" id="ARBA00023136"/>
    </source>
</evidence>
<keyword evidence="7 8" id="KW-0472">Membrane</keyword>
<reference evidence="11" key="1">
    <citation type="submission" date="2017-12" db="EMBL/GenBank/DDBJ databases">
        <title>Draft genome sequence of Telmatospirillum siberiense 26-4b1T, an acidotolerant peatland alphaproteobacterium potentially involved in sulfur cycling.</title>
        <authorList>
            <person name="Hausmann B."/>
            <person name="Pjevac P."/>
            <person name="Schreck K."/>
            <person name="Herbold C.W."/>
            <person name="Daims H."/>
            <person name="Wagner M."/>
            <person name="Pester M."/>
            <person name="Loy A."/>
        </authorList>
    </citation>
    <scope>NUCLEOTIDE SEQUENCE [LARGE SCALE GENOMIC DNA]</scope>
    <source>
        <strain evidence="11">26-4b1</strain>
    </source>
</reference>
<dbReference type="PANTHER" id="PTHR23502">
    <property type="entry name" value="MAJOR FACILITATOR SUPERFAMILY"/>
    <property type="match status" value="1"/>
</dbReference>
<feature type="transmembrane region" description="Helical" evidence="8">
    <location>
        <begin position="286"/>
        <end position="305"/>
    </location>
</feature>
<evidence type="ECO:0000256" key="5">
    <source>
        <dbReference type="ARBA" id="ARBA00022692"/>
    </source>
</evidence>
<feature type="transmembrane region" description="Helical" evidence="8">
    <location>
        <begin position="82"/>
        <end position="102"/>
    </location>
</feature>